<name>A0ABP0KS97_9DINO</name>
<keyword evidence="4" id="KW-1185">Reference proteome</keyword>
<feature type="compositionally biased region" description="Basic and acidic residues" evidence="1">
    <location>
        <begin position="1"/>
        <end position="50"/>
    </location>
</feature>
<evidence type="ECO:0000256" key="2">
    <source>
        <dbReference type="SAM" id="Phobius"/>
    </source>
</evidence>
<keyword evidence="2" id="KW-0472">Membrane</keyword>
<feature type="region of interest" description="Disordered" evidence="1">
    <location>
        <begin position="141"/>
        <end position="168"/>
    </location>
</feature>
<proteinExistence type="predicted"/>
<comment type="caution">
    <text evidence="3">The sequence shown here is derived from an EMBL/GenBank/DDBJ whole genome shotgun (WGS) entry which is preliminary data.</text>
</comment>
<feature type="compositionally biased region" description="Gly residues" evidence="1">
    <location>
        <begin position="141"/>
        <end position="150"/>
    </location>
</feature>
<feature type="transmembrane region" description="Helical" evidence="2">
    <location>
        <begin position="116"/>
        <end position="137"/>
    </location>
</feature>
<evidence type="ECO:0000313" key="3">
    <source>
        <dbReference type="EMBL" id="CAK9029758.1"/>
    </source>
</evidence>
<protein>
    <submittedName>
        <fullName evidence="3">Uncharacterized protein</fullName>
    </submittedName>
</protein>
<feature type="compositionally biased region" description="Basic and acidic residues" evidence="1">
    <location>
        <begin position="606"/>
        <end position="622"/>
    </location>
</feature>
<dbReference type="EMBL" id="CAXAMN010009779">
    <property type="protein sequence ID" value="CAK9029758.1"/>
    <property type="molecule type" value="Genomic_DNA"/>
</dbReference>
<feature type="compositionally biased region" description="Basic and acidic residues" evidence="1">
    <location>
        <begin position="58"/>
        <end position="90"/>
    </location>
</feature>
<gene>
    <name evidence="3" type="ORF">CCMP2556_LOCUS17610</name>
</gene>
<organism evidence="3 4">
    <name type="scientific">Durusdinium trenchii</name>
    <dbReference type="NCBI Taxonomy" id="1381693"/>
    <lineage>
        <taxon>Eukaryota</taxon>
        <taxon>Sar</taxon>
        <taxon>Alveolata</taxon>
        <taxon>Dinophyceae</taxon>
        <taxon>Suessiales</taxon>
        <taxon>Symbiodiniaceae</taxon>
        <taxon>Durusdinium</taxon>
    </lineage>
</organism>
<keyword evidence="2" id="KW-1133">Transmembrane helix</keyword>
<sequence length="823" mass="91573">MSEKDRQEKEEWREKRRKGREDAIERMKMKERDAKKEKERRELEKFKEDNPQAYEDMLAQKREDERQAAEQKKRERLLQAAWERKRRIEAGEDPDEDTRQAPSSAKGKKGKASGSWYSTIAALIIMAVVGGIGYIVATGTGAKGGSGSGRSKGKKKTLWRQSRGEGSGSGALGAELLLALLGTRPGLLRLAFEDSACSVATLFIEIVTSVSDLCTEGVQLPTGELGWFYKSKLGLDPLRSQLLETELNGVEDYESIEREVLRLFKELHAQEPLSRKPFRGGDTGPINKDKAVQAELHRMQAMVSEAEVEVDPEEDDELAKVKLQEVKKDRGYGRASPVKQVKVNVAGKLSADKMLVGALDSARDRTCTGTEWLNNHLRCLRDAPEAVRGLVKSHKEYETFKFGNGGTQVMYDDRLQFESHFIDHFHLPMFGSWMNAGNLLGGENANVDVKVGRWKRMYLRMGERCRWAAKALLAISAISLSLGHSDGNLAGSLEKNLFTMGDLGITAKLRSAAQKEAIAKNAEADGSREQEARGLPTLRADLVKLAALLHVELLFLSNHQAVQRQSKEPGSAATRDEGHDGTDVTPDMEVDLSSEPSLTPDSPQDASRELHRGRDPSAERSSLRGAVRSQFDSSVRGGHSATGDAGDPFGSSGWLSDVSSPHEFRLHQDLKPGQAQMVAQAWSQHEQDRKKVSKSPRQVKELLIADHEQPFELRLPDDKISAAPKPCVPYRFWRRKMPFCAVLAFPCGPWSPLQYLNTRGLASLDQRQADGMVLMEFAIEVALLQMRGGRHFVMENPLPRLAWKTLPTQKFTDQASFARSLPS</sequence>
<accession>A0ABP0KS97</accession>
<reference evidence="3 4" key="1">
    <citation type="submission" date="2024-02" db="EMBL/GenBank/DDBJ databases">
        <authorList>
            <person name="Chen Y."/>
            <person name="Shah S."/>
            <person name="Dougan E. K."/>
            <person name="Thang M."/>
            <person name="Chan C."/>
        </authorList>
    </citation>
    <scope>NUCLEOTIDE SEQUENCE [LARGE SCALE GENOMIC DNA]</scope>
</reference>
<feature type="region of interest" description="Disordered" evidence="1">
    <location>
        <begin position="561"/>
        <end position="656"/>
    </location>
</feature>
<dbReference type="Proteomes" id="UP001642484">
    <property type="component" value="Unassembled WGS sequence"/>
</dbReference>
<feature type="region of interest" description="Disordered" evidence="1">
    <location>
        <begin position="1"/>
        <end position="112"/>
    </location>
</feature>
<feature type="region of interest" description="Disordered" evidence="1">
    <location>
        <begin position="675"/>
        <end position="696"/>
    </location>
</feature>
<evidence type="ECO:0000313" key="4">
    <source>
        <dbReference type="Proteomes" id="UP001642484"/>
    </source>
</evidence>
<evidence type="ECO:0000256" key="1">
    <source>
        <dbReference type="SAM" id="MobiDB-lite"/>
    </source>
</evidence>
<keyword evidence="2" id="KW-0812">Transmembrane</keyword>
<feature type="compositionally biased region" description="Polar residues" evidence="1">
    <location>
        <begin position="594"/>
        <end position="605"/>
    </location>
</feature>